<feature type="compositionally biased region" description="Low complexity" evidence="6">
    <location>
        <begin position="28"/>
        <end position="50"/>
    </location>
</feature>
<dbReference type="Pfam" id="PF00172">
    <property type="entry name" value="Zn_clus"/>
    <property type="match status" value="1"/>
</dbReference>
<comment type="caution">
    <text evidence="8">The sequence shown here is derived from an EMBL/GenBank/DDBJ whole genome shotgun (WGS) entry which is preliminary data.</text>
</comment>
<evidence type="ECO:0000256" key="3">
    <source>
        <dbReference type="ARBA" id="ARBA00023125"/>
    </source>
</evidence>
<evidence type="ECO:0000256" key="5">
    <source>
        <dbReference type="ARBA" id="ARBA00023242"/>
    </source>
</evidence>
<evidence type="ECO:0000256" key="6">
    <source>
        <dbReference type="SAM" id="MobiDB-lite"/>
    </source>
</evidence>
<sequence>MPNRRGGTSSGKQPLRLPIIAPKDDASSSRTASRSTDVNSPNLSVPSRVRLPPRSRTGCWTCRRRKVKCDEGRPTCGQCARLGHVCDYNPRLSFRDDTPRVMGRMAEVFTTGNSVWDPTSPTRASCRSNTSPADDTLPPFAYLTSDEERERKAEAYTPGTYHVIVNPNSFSALPEYADTSADGASAGEPDVRRGSVASSKVGSIRGDEQENAMETDDPNVVILSKFEDTPRRPSSAWRTSRLSATPEAADPSPTSIFPQLSLHEPVTEGLSGPLEQVVARGSDDAKLLAHFRDVVWKQLVQTQSFQGGSPISHFHVPGAEIFEQEAATFRPLFHAMMAVSALSLAHQDGGQSIDALQHYQQAFPSLQTSLRSPQDLCSDGLFLTHFLLLIYEIAAAEPGGSNLWSHHISRLLRISLMRRSTLGSERYPFIIWWVCTIDLYALFSGAGSGEFVGAMVKGNMLPGPDTLLYPTSPTGYSVIYPEENDSLPMILQMHHDTFVLAIRLGFLAADLRREAMSSRFLAGSVGPAPFAHPTSRLKKLLELRNSLRLLWESPNAIWLRQNMSSFPPRSVELWQQSISLYHACVLFSYTSMWPGQRLGPEGSPDEELMRHSAAILRIAESIIRAGRLDLRFIIFPLFTVGVSTPSGSQKMMALDFISSMERAGVGRNATTTRHILQIVYERQTQQLIAMGHSFHLYWVDIMIEQGLQVVNFGL</sequence>
<keyword evidence="3" id="KW-0238">DNA-binding</keyword>
<dbReference type="GO" id="GO:0005634">
    <property type="term" value="C:nucleus"/>
    <property type="evidence" value="ECO:0007669"/>
    <property type="project" value="UniProtKB-SubCell"/>
</dbReference>
<dbReference type="EMBL" id="RCNU01000002">
    <property type="protein sequence ID" value="RWQ98338.1"/>
    <property type="molecule type" value="Genomic_DNA"/>
</dbReference>
<keyword evidence="5" id="KW-0539">Nucleus</keyword>
<keyword evidence="9" id="KW-1185">Reference proteome</keyword>
<comment type="subcellular location">
    <subcellularLocation>
        <location evidence="1">Nucleus</location>
    </subcellularLocation>
</comment>
<dbReference type="PROSITE" id="PS00463">
    <property type="entry name" value="ZN2_CY6_FUNGAL_1"/>
    <property type="match status" value="1"/>
</dbReference>
<dbReference type="InterPro" id="IPR036864">
    <property type="entry name" value="Zn2-C6_fun-type_DNA-bd_sf"/>
</dbReference>
<feature type="region of interest" description="Disordered" evidence="6">
    <location>
        <begin position="180"/>
        <end position="255"/>
    </location>
</feature>
<evidence type="ECO:0000256" key="2">
    <source>
        <dbReference type="ARBA" id="ARBA00023015"/>
    </source>
</evidence>
<name>A0A443I2Q1_BYSSP</name>
<reference evidence="8 9" key="1">
    <citation type="journal article" date="2018" name="Front. Microbiol.">
        <title>Genomic and genetic insights into a cosmopolitan fungus, Paecilomyces variotii (Eurotiales).</title>
        <authorList>
            <person name="Urquhart A.S."/>
            <person name="Mondo S.J."/>
            <person name="Makela M.R."/>
            <person name="Hane J.K."/>
            <person name="Wiebenga A."/>
            <person name="He G."/>
            <person name="Mihaltcheva S."/>
            <person name="Pangilinan J."/>
            <person name="Lipzen A."/>
            <person name="Barry K."/>
            <person name="de Vries R.P."/>
            <person name="Grigoriev I.V."/>
            <person name="Idnurm A."/>
        </authorList>
    </citation>
    <scope>NUCLEOTIDE SEQUENCE [LARGE SCALE GENOMIC DNA]</scope>
    <source>
        <strain evidence="8 9">CBS 101075</strain>
    </source>
</reference>
<organism evidence="8 9">
    <name type="scientific">Byssochlamys spectabilis</name>
    <name type="common">Paecilomyces variotii</name>
    <dbReference type="NCBI Taxonomy" id="264951"/>
    <lineage>
        <taxon>Eukaryota</taxon>
        <taxon>Fungi</taxon>
        <taxon>Dikarya</taxon>
        <taxon>Ascomycota</taxon>
        <taxon>Pezizomycotina</taxon>
        <taxon>Eurotiomycetes</taxon>
        <taxon>Eurotiomycetidae</taxon>
        <taxon>Eurotiales</taxon>
        <taxon>Thermoascaceae</taxon>
        <taxon>Paecilomyces</taxon>
    </lineage>
</organism>
<feature type="region of interest" description="Disordered" evidence="6">
    <location>
        <begin position="1"/>
        <end position="50"/>
    </location>
</feature>
<dbReference type="Proteomes" id="UP000283841">
    <property type="component" value="Unassembled WGS sequence"/>
</dbReference>
<dbReference type="GO" id="GO:0000981">
    <property type="term" value="F:DNA-binding transcription factor activity, RNA polymerase II-specific"/>
    <property type="evidence" value="ECO:0007669"/>
    <property type="project" value="InterPro"/>
</dbReference>
<dbReference type="PANTHER" id="PTHR37534">
    <property type="entry name" value="TRANSCRIPTIONAL ACTIVATOR PROTEIN UGA3"/>
    <property type="match status" value="1"/>
</dbReference>
<dbReference type="RefSeq" id="XP_028487983.1">
    <property type="nucleotide sequence ID" value="XM_028632660.1"/>
</dbReference>
<feature type="compositionally biased region" description="Polar residues" evidence="6">
    <location>
        <begin position="119"/>
        <end position="133"/>
    </location>
</feature>
<dbReference type="GO" id="GO:0008270">
    <property type="term" value="F:zinc ion binding"/>
    <property type="evidence" value="ECO:0007669"/>
    <property type="project" value="InterPro"/>
</dbReference>
<gene>
    <name evidence="8" type="ORF">C8Q69DRAFT_504981</name>
</gene>
<dbReference type="PROSITE" id="PS50048">
    <property type="entry name" value="ZN2_CY6_FUNGAL_2"/>
    <property type="match status" value="1"/>
</dbReference>
<feature type="compositionally biased region" description="Polar residues" evidence="6">
    <location>
        <begin position="1"/>
        <end position="12"/>
    </location>
</feature>
<evidence type="ECO:0000313" key="9">
    <source>
        <dbReference type="Proteomes" id="UP000283841"/>
    </source>
</evidence>
<dbReference type="Gene3D" id="4.10.240.10">
    <property type="entry name" value="Zn(2)-C6 fungal-type DNA-binding domain"/>
    <property type="match status" value="1"/>
</dbReference>
<dbReference type="InterPro" id="IPR001138">
    <property type="entry name" value="Zn2Cys6_DnaBD"/>
</dbReference>
<dbReference type="InterPro" id="IPR021858">
    <property type="entry name" value="Fun_TF"/>
</dbReference>
<dbReference type="GeneID" id="39601937"/>
<dbReference type="GO" id="GO:0000976">
    <property type="term" value="F:transcription cis-regulatory region binding"/>
    <property type="evidence" value="ECO:0007669"/>
    <property type="project" value="TreeGrafter"/>
</dbReference>
<dbReference type="SUPFAM" id="SSF57701">
    <property type="entry name" value="Zn2/Cys6 DNA-binding domain"/>
    <property type="match status" value="1"/>
</dbReference>
<dbReference type="SMART" id="SM00066">
    <property type="entry name" value="GAL4"/>
    <property type="match status" value="1"/>
</dbReference>
<dbReference type="Pfam" id="PF11951">
    <property type="entry name" value="Fungal_trans_2"/>
    <property type="match status" value="1"/>
</dbReference>
<dbReference type="PANTHER" id="PTHR37534:SF49">
    <property type="entry name" value="LYSINE BIOSYNTHESIS REGULATORY PROTEIN LYS14"/>
    <property type="match status" value="1"/>
</dbReference>
<evidence type="ECO:0000256" key="4">
    <source>
        <dbReference type="ARBA" id="ARBA00023163"/>
    </source>
</evidence>
<evidence type="ECO:0000256" key="1">
    <source>
        <dbReference type="ARBA" id="ARBA00004123"/>
    </source>
</evidence>
<keyword evidence="2" id="KW-0805">Transcription regulation</keyword>
<dbReference type="AlphaFoldDB" id="A0A443I2Q1"/>
<keyword evidence="4" id="KW-0804">Transcription</keyword>
<feature type="region of interest" description="Disordered" evidence="6">
    <location>
        <begin position="119"/>
        <end position="140"/>
    </location>
</feature>
<protein>
    <submittedName>
        <fullName evidence="8">Fungal-specific transcription factor domain-containing protein</fullName>
    </submittedName>
</protein>
<evidence type="ECO:0000313" key="8">
    <source>
        <dbReference type="EMBL" id="RWQ98338.1"/>
    </source>
</evidence>
<evidence type="ECO:0000259" key="7">
    <source>
        <dbReference type="PROSITE" id="PS50048"/>
    </source>
</evidence>
<dbReference type="STRING" id="264951.A0A443I2Q1"/>
<dbReference type="CDD" id="cd00067">
    <property type="entry name" value="GAL4"/>
    <property type="match status" value="1"/>
</dbReference>
<accession>A0A443I2Q1</accession>
<dbReference type="VEuPathDB" id="FungiDB:C8Q69DRAFT_504981"/>
<feature type="domain" description="Zn(2)-C6 fungal-type" evidence="7">
    <location>
        <begin position="58"/>
        <end position="88"/>
    </location>
</feature>
<dbReference type="GO" id="GO:0045944">
    <property type="term" value="P:positive regulation of transcription by RNA polymerase II"/>
    <property type="evidence" value="ECO:0007669"/>
    <property type="project" value="TreeGrafter"/>
</dbReference>
<proteinExistence type="predicted"/>